<reference evidence="4 5" key="1">
    <citation type="journal article" date="2019" name="Sci. Rep.">
        <title>A multi-omics analysis of the grapevine pathogen Lasiodiplodia theobromae reveals that temperature affects the expression of virulence- and pathogenicity-related genes.</title>
        <authorList>
            <person name="Felix C."/>
            <person name="Meneses R."/>
            <person name="Goncalves M.F.M."/>
            <person name="Tilleman L."/>
            <person name="Duarte A.S."/>
            <person name="Jorrin-Novo J.V."/>
            <person name="Van de Peer Y."/>
            <person name="Deforce D."/>
            <person name="Van Nieuwerburgh F."/>
            <person name="Esteves A.C."/>
            <person name="Alves A."/>
        </authorList>
    </citation>
    <scope>NUCLEOTIDE SEQUENCE [LARGE SCALE GENOMIC DNA]</scope>
    <source>
        <strain evidence="4 5">LA-SOL3</strain>
    </source>
</reference>
<dbReference type="AlphaFoldDB" id="A0A5N5CY38"/>
<evidence type="ECO:0000256" key="1">
    <source>
        <dbReference type="ARBA" id="ARBA00022857"/>
    </source>
</evidence>
<evidence type="ECO:0000313" key="5">
    <source>
        <dbReference type="Proteomes" id="UP000325902"/>
    </source>
</evidence>
<dbReference type="Proteomes" id="UP000325902">
    <property type="component" value="Unassembled WGS sequence"/>
</dbReference>
<dbReference type="InterPro" id="IPR051609">
    <property type="entry name" value="NmrA/Isoflavone_reductase-like"/>
</dbReference>
<keyword evidence="5" id="KW-1185">Reference proteome</keyword>
<feature type="domain" description="NmrA-like" evidence="3">
    <location>
        <begin position="6"/>
        <end position="246"/>
    </location>
</feature>
<organism evidence="4 5">
    <name type="scientific">Lasiodiplodia theobromae</name>
    <dbReference type="NCBI Taxonomy" id="45133"/>
    <lineage>
        <taxon>Eukaryota</taxon>
        <taxon>Fungi</taxon>
        <taxon>Dikarya</taxon>
        <taxon>Ascomycota</taxon>
        <taxon>Pezizomycotina</taxon>
        <taxon>Dothideomycetes</taxon>
        <taxon>Dothideomycetes incertae sedis</taxon>
        <taxon>Botryosphaeriales</taxon>
        <taxon>Botryosphaeriaceae</taxon>
        <taxon>Lasiodiplodia</taxon>
    </lineage>
</organism>
<keyword evidence="2" id="KW-0560">Oxidoreductase</keyword>
<proteinExistence type="predicted"/>
<dbReference type="GO" id="GO:0016491">
    <property type="term" value="F:oxidoreductase activity"/>
    <property type="evidence" value="ECO:0007669"/>
    <property type="project" value="UniProtKB-KW"/>
</dbReference>
<evidence type="ECO:0000256" key="2">
    <source>
        <dbReference type="ARBA" id="ARBA00023002"/>
    </source>
</evidence>
<dbReference type="Gene3D" id="3.40.50.720">
    <property type="entry name" value="NAD(P)-binding Rossmann-like Domain"/>
    <property type="match status" value="1"/>
</dbReference>
<name>A0A5N5CY38_9PEZI</name>
<dbReference type="EMBL" id="VCHE01000143">
    <property type="protein sequence ID" value="KAB2570280.1"/>
    <property type="molecule type" value="Genomic_DNA"/>
</dbReference>
<dbReference type="OrthoDB" id="419598at2759"/>
<gene>
    <name evidence="4" type="ORF">DBV05_g11050</name>
</gene>
<dbReference type="SUPFAM" id="SSF51735">
    <property type="entry name" value="NAD(P)-binding Rossmann-fold domains"/>
    <property type="match status" value="1"/>
</dbReference>
<accession>A0A5N5CY38</accession>
<dbReference type="InterPro" id="IPR036291">
    <property type="entry name" value="NAD(P)-bd_dom_sf"/>
</dbReference>
<comment type="caution">
    <text evidence="4">The sequence shown here is derived from an EMBL/GenBank/DDBJ whole genome shotgun (WGS) entry which is preliminary data.</text>
</comment>
<dbReference type="PANTHER" id="PTHR47706:SF9">
    <property type="entry name" value="NMRA-LIKE DOMAIN-CONTAINING PROTEIN-RELATED"/>
    <property type="match status" value="1"/>
</dbReference>
<dbReference type="Gene3D" id="3.90.25.10">
    <property type="entry name" value="UDP-galactose 4-epimerase, domain 1"/>
    <property type="match status" value="1"/>
</dbReference>
<dbReference type="InterPro" id="IPR008030">
    <property type="entry name" value="NmrA-like"/>
</dbReference>
<keyword evidence="1" id="KW-0521">NADP</keyword>
<sequence length="341" mass="38082">MAMLTRVGVIGATGKTGRSVVNGLLSSQTNFAVTSFTRASSVNSAVNQQLKAKGVQIVGYDLNGPPEVLIEQLRTIDILISCITWEHLDQQIPWIKAAKEAGVKRFVPSEWVGPAPRGVIDIKDKKLEILGEIQRARLPYTLIDVGCWFQVYVPKIPSGRSDGAHMVYIDHRIVEDGNQKFALTDMADVGKYVAQIVSDPRTLNRRVFAYTEVLSMNQIWDVMADASGEEPPRDYVSLKEVKEIIDLSRKKLDASPESPTHPSNVMSIAGYNMGQYSISWLVRGDNTPEYADYLGYQDFWKLYPDFPRGRSLKAFYEQVLSGDLSGQSMSHLREDGSFVQD</sequence>
<evidence type="ECO:0000259" key="3">
    <source>
        <dbReference type="Pfam" id="PF05368"/>
    </source>
</evidence>
<dbReference type="Pfam" id="PF05368">
    <property type="entry name" value="NmrA"/>
    <property type="match status" value="1"/>
</dbReference>
<dbReference type="PANTHER" id="PTHR47706">
    <property type="entry name" value="NMRA-LIKE FAMILY PROTEIN"/>
    <property type="match status" value="1"/>
</dbReference>
<protein>
    <submittedName>
        <fullName evidence="4">Isoflavone reductase-like protein P3</fullName>
    </submittedName>
</protein>
<evidence type="ECO:0000313" key="4">
    <source>
        <dbReference type="EMBL" id="KAB2570280.1"/>
    </source>
</evidence>